<dbReference type="Ensembl" id="ENSCAFT00040025557.1">
    <property type="protein sequence ID" value="ENSCAFP00040022217.1"/>
    <property type="gene ID" value="ENSCAFG00040013858.1"/>
</dbReference>
<evidence type="ECO:0000313" key="3">
    <source>
        <dbReference type="Ensembl" id="ENSCAFP00040022217.1"/>
    </source>
</evidence>
<reference evidence="2" key="3">
    <citation type="submission" date="2025-05" db="UniProtKB">
        <authorList>
            <consortium name="Ensembl"/>
        </authorList>
    </citation>
    <scope>IDENTIFICATION</scope>
</reference>
<dbReference type="Gene3D" id="3.10.100.10">
    <property type="entry name" value="Mannose-Binding Protein A, subunit A"/>
    <property type="match status" value="1"/>
</dbReference>
<evidence type="ECO:0000313" key="2">
    <source>
        <dbReference type="Ensembl" id="ENSCAFP00030033087.1"/>
    </source>
</evidence>
<dbReference type="OrthoDB" id="9906043at2759"/>
<protein>
    <recommendedName>
        <fullName evidence="5">Secreted protein</fullName>
    </recommendedName>
</protein>
<keyword evidence="1" id="KW-0732">Signal</keyword>
<dbReference type="Proteomes" id="UP000694542">
    <property type="component" value="Chromosome 27"/>
</dbReference>
<dbReference type="SUPFAM" id="SSF56436">
    <property type="entry name" value="C-type lectin-like"/>
    <property type="match status" value="1"/>
</dbReference>
<feature type="chain" id="PRO_5044672345" description="Secreted protein" evidence="1">
    <location>
        <begin position="20"/>
        <end position="76"/>
    </location>
</feature>
<reference evidence="3" key="1">
    <citation type="submission" date="2018-10" db="EMBL/GenBank/DDBJ databases">
        <title>De novo assembly of a Great Dane genome.</title>
        <authorList>
            <person name="Kidd J.M."/>
            <person name="Pendleton A.L."/>
            <person name="Shen F."/>
            <person name="Emery S."/>
        </authorList>
    </citation>
    <scope>NUCLEOTIDE SEQUENCE [LARGE SCALE GENOMIC DNA]</scope>
    <source>
        <strain evidence="3">Great Dane</strain>
    </source>
</reference>
<dbReference type="InterPro" id="IPR050828">
    <property type="entry name" value="C-type_lectin/matrix_domain"/>
</dbReference>
<dbReference type="PANTHER" id="PTHR45710">
    <property type="entry name" value="C-TYPE LECTIN DOMAIN-CONTAINING PROTEIN 180"/>
    <property type="match status" value="1"/>
</dbReference>
<proteinExistence type="predicted"/>
<organism evidence="2 4">
    <name type="scientific">Canis lupus familiaris</name>
    <name type="common">Dog</name>
    <name type="synonym">Canis familiaris</name>
    <dbReference type="NCBI Taxonomy" id="9615"/>
    <lineage>
        <taxon>Eukaryota</taxon>
        <taxon>Metazoa</taxon>
        <taxon>Chordata</taxon>
        <taxon>Craniata</taxon>
        <taxon>Vertebrata</taxon>
        <taxon>Euteleostomi</taxon>
        <taxon>Mammalia</taxon>
        <taxon>Eutheria</taxon>
        <taxon>Laurasiatheria</taxon>
        <taxon>Carnivora</taxon>
        <taxon>Caniformia</taxon>
        <taxon>Canidae</taxon>
        <taxon>Canis</taxon>
    </lineage>
</organism>
<evidence type="ECO:0000313" key="4">
    <source>
        <dbReference type="Proteomes" id="UP000694429"/>
    </source>
</evidence>
<dbReference type="AlphaFoldDB" id="A0A8C0P8H5"/>
<dbReference type="InterPro" id="IPR016187">
    <property type="entry name" value="CTDL_fold"/>
</dbReference>
<reference evidence="2" key="2">
    <citation type="submission" date="2019-03" db="EMBL/GenBank/DDBJ databases">
        <authorList>
            <person name="Warren W.C."/>
            <person name="Johnson G.S."/>
        </authorList>
    </citation>
    <scope>NUCLEOTIDE SEQUENCE [LARGE SCALE GENOMIC DNA]</scope>
    <source>
        <strain evidence="2">Basenji</strain>
    </source>
</reference>
<name>A0A8C0P8H5_CANLF</name>
<dbReference type="InterPro" id="IPR016186">
    <property type="entry name" value="C-type_lectin-like/link_sf"/>
</dbReference>
<evidence type="ECO:0000256" key="1">
    <source>
        <dbReference type="SAM" id="SignalP"/>
    </source>
</evidence>
<dbReference type="PANTHER" id="PTHR45710:SF40">
    <property type="entry name" value="C-TYPE LECTIN DOMAIN FAMILY 2 MEMBER A"/>
    <property type="match status" value="1"/>
</dbReference>
<accession>A0A8C0P8H5</accession>
<feature type="signal peptide" evidence="1">
    <location>
        <begin position="1"/>
        <end position="19"/>
    </location>
</feature>
<dbReference type="Proteomes" id="UP000694429">
    <property type="component" value="Chromosome 27"/>
</dbReference>
<evidence type="ECO:0008006" key="5">
    <source>
        <dbReference type="Google" id="ProtNLM"/>
    </source>
</evidence>
<dbReference type="Ensembl" id="ENSCAFT00030037924.1">
    <property type="protein sequence ID" value="ENSCAFP00030033087.1"/>
    <property type="gene ID" value="ENSCAFG00030020671.1"/>
</dbReference>
<sequence length="76" mass="8655">MFSLDYFLLFSVFAKLSKCTQTMECSGKWIGVGKKCFYFSGDTKNWTASKRFFSSQGSKLAHIDTQEDMVRKGESS</sequence>